<dbReference type="OrthoDB" id="2537163at2759"/>
<organism evidence="2 3">
    <name type="scientific">Rhodotorula diobovata</name>
    <dbReference type="NCBI Taxonomy" id="5288"/>
    <lineage>
        <taxon>Eukaryota</taxon>
        <taxon>Fungi</taxon>
        <taxon>Dikarya</taxon>
        <taxon>Basidiomycota</taxon>
        <taxon>Pucciniomycotina</taxon>
        <taxon>Microbotryomycetes</taxon>
        <taxon>Sporidiobolales</taxon>
        <taxon>Sporidiobolaceae</taxon>
        <taxon>Rhodotorula</taxon>
    </lineage>
</organism>
<protein>
    <submittedName>
        <fullName evidence="2">Uncharacterized protein</fullName>
    </submittedName>
</protein>
<dbReference type="EMBL" id="SOZI01000133">
    <property type="protein sequence ID" value="TNY18546.1"/>
    <property type="molecule type" value="Genomic_DNA"/>
</dbReference>
<evidence type="ECO:0000256" key="1">
    <source>
        <dbReference type="SAM" id="MobiDB-lite"/>
    </source>
</evidence>
<evidence type="ECO:0000313" key="2">
    <source>
        <dbReference type="EMBL" id="TNY18546.1"/>
    </source>
</evidence>
<accession>A0A5C5FQM6</accession>
<feature type="region of interest" description="Disordered" evidence="1">
    <location>
        <begin position="223"/>
        <end position="248"/>
    </location>
</feature>
<dbReference type="AlphaFoldDB" id="A0A5C5FQM6"/>
<reference evidence="2 3" key="1">
    <citation type="submission" date="2019-03" db="EMBL/GenBank/DDBJ databases">
        <title>Rhodosporidium diobovatum UCD-FST 08-225 genome sequencing, assembly, and annotation.</title>
        <authorList>
            <person name="Fakankun I.U."/>
            <person name="Fristensky B."/>
            <person name="Levin D.B."/>
        </authorList>
    </citation>
    <scope>NUCLEOTIDE SEQUENCE [LARGE SCALE GENOMIC DNA]</scope>
    <source>
        <strain evidence="2 3">UCD-FST 08-225</strain>
    </source>
</reference>
<evidence type="ECO:0000313" key="3">
    <source>
        <dbReference type="Proteomes" id="UP000311382"/>
    </source>
</evidence>
<dbReference type="Proteomes" id="UP000311382">
    <property type="component" value="Unassembled WGS sequence"/>
</dbReference>
<comment type="caution">
    <text evidence="2">The sequence shown here is derived from an EMBL/GenBank/DDBJ whole genome shotgun (WGS) entry which is preliminary data.</text>
</comment>
<gene>
    <name evidence="2" type="ORF">DMC30DRAFT_402843</name>
</gene>
<sequence length="346" mass="38345">MDGNVHAQAHTALPHALPQVTKFVHAQPAVLTTRQRAARFLSVAPGRDATLRLVQYSLRLSLYLRRRSLPKPLLVRLLAVVSSLAALRRLLALQTLFATPSSLLSFPLLGPTAKPQKPAAHAHPSPPLSRLLLLVQSTLELLAVVTDNLYLLSRLRLVLLSPRATSRADKLSDYAALGAALVGLAQVQRARTALYAAGRRARRRTVEAERKLEELEFWEEVKGGGRRKGGEGDDGDEERREERSRLRDRVREERKRLKELRGEVRESRWERVRLVAEGVFARASPADASLSLLPCPPPLTSLARPVYDALDLERSAESVKSWAGLTASLIEFGQAWIHHSRSLSGA</sequence>
<dbReference type="STRING" id="5288.A0A5C5FQM6"/>
<keyword evidence="3" id="KW-1185">Reference proteome</keyword>
<proteinExistence type="predicted"/>
<name>A0A5C5FQM6_9BASI</name>